<dbReference type="AlphaFoldDB" id="A0AAP0M6N0"/>
<evidence type="ECO:0000313" key="2">
    <source>
        <dbReference type="Proteomes" id="UP001428341"/>
    </source>
</evidence>
<dbReference type="SUPFAM" id="SSF140663">
    <property type="entry name" value="TTHA0068-like"/>
    <property type="match status" value="1"/>
</dbReference>
<reference evidence="1 2" key="1">
    <citation type="submission" date="2024-05" db="EMBL/GenBank/DDBJ databases">
        <title>Haplotype-resolved chromosome-level genome assembly of Huyou (Citrus changshanensis).</title>
        <authorList>
            <person name="Miao C."/>
            <person name="Chen W."/>
            <person name="Wu Y."/>
            <person name="Wang L."/>
            <person name="Zhao S."/>
            <person name="Grierson D."/>
            <person name="Xu C."/>
            <person name="Chen K."/>
        </authorList>
    </citation>
    <scope>NUCLEOTIDE SEQUENCE [LARGE SCALE GENOMIC DNA]</scope>
    <source>
        <strain evidence="1">01-14</strain>
        <tissue evidence="1">Leaf</tissue>
    </source>
</reference>
<dbReference type="EMBL" id="JBCGBO010000006">
    <property type="protein sequence ID" value="KAK9193779.1"/>
    <property type="molecule type" value="Genomic_DNA"/>
</dbReference>
<dbReference type="InterPro" id="IPR005500">
    <property type="entry name" value="DUF309"/>
</dbReference>
<gene>
    <name evidence="1" type="ORF">WN944_004478</name>
</gene>
<evidence type="ECO:0000313" key="1">
    <source>
        <dbReference type="EMBL" id="KAK9193779.1"/>
    </source>
</evidence>
<comment type="caution">
    <text evidence="1">The sequence shown here is derived from an EMBL/GenBank/DDBJ whole genome shotgun (WGS) entry which is preliminary data.</text>
</comment>
<protein>
    <submittedName>
        <fullName evidence="1">Uncharacterized protein</fullName>
    </submittedName>
</protein>
<accession>A0AAP0M6N0</accession>
<dbReference type="Proteomes" id="UP001428341">
    <property type="component" value="Unassembled WGS sequence"/>
</dbReference>
<sequence length="245" mass="27661">MAVALQVSNISSLVSPPSITSPPFILLPSSKLNSNSNKAYGSIHTTNFKSFRVLYRYSANEEDDNDGENCSFDEAVALFNERAYYKCHDCLESLWYTAEEPTRTLIHGVLQCAVGFYHLFNQNHKGAMMELGEGLGKLRKMNLRSGPFHQFENEISAALEFIYRTQIELAACADDICLAMDQSERSYQLLGDYAAGQQLYHLESDHNQIMYIVFDPQRSYGSDDKSIKVKLPTLNATEEHLMACK</sequence>
<name>A0AAP0M6N0_9ROSI</name>
<dbReference type="Gene3D" id="1.10.3450.10">
    <property type="entry name" value="TTHA0068-like"/>
    <property type="match status" value="1"/>
</dbReference>
<dbReference type="PANTHER" id="PTHR34796:SF1">
    <property type="entry name" value="EXPRESSED PROTEIN"/>
    <property type="match status" value="1"/>
</dbReference>
<dbReference type="PANTHER" id="PTHR34796">
    <property type="entry name" value="EXPRESSED PROTEIN"/>
    <property type="match status" value="1"/>
</dbReference>
<proteinExistence type="predicted"/>
<organism evidence="1 2">
    <name type="scientific">Citrus x changshan-huyou</name>
    <dbReference type="NCBI Taxonomy" id="2935761"/>
    <lineage>
        <taxon>Eukaryota</taxon>
        <taxon>Viridiplantae</taxon>
        <taxon>Streptophyta</taxon>
        <taxon>Embryophyta</taxon>
        <taxon>Tracheophyta</taxon>
        <taxon>Spermatophyta</taxon>
        <taxon>Magnoliopsida</taxon>
        <taxon>eudicotyledons</taxon>
        <taxon>Gunneridae</taxon>
        <taxon>Pentapetalae</taxon>
        <taxon>rosids</taxon>
        <taxon>malvids</taxon>
        <taxon>Sapindales</taxon>
        <taxon>Rutaceae</taxon>
        <taxon>Aurantioideae</taxon>
        <taxon>Citrus</taxon>
    </lineage>
</organism>
<dbReference type="Pfam" id="PF03745">
    <property type="entry name" value="DUF309"/>
    <property type="match status" value="1"/>
</dbReference>
<dbReference type="InterPro" id="IPR023203">
    <property type="entry name" value="TTHA0068_sf"/>
</dbReference>
<keyword evidence="2" id="KW-1185">Reference proteome</keyword>